<reference evidence="3" key="1">
    <citation type="journal article" date="2019" name="Int. J. Syst. Evol. Microbiol.">
        <title>The Global Catalogue of Microorganisms (GCM) 10K type strain sequencing project: providing services to taxonomists for standard genome sequencing and annotation.</title>
        <authorList>
            <consortium name="The Broad Institute Genomics Platform"/>
            <consortium name="The Broad Institute Genome Sequencing Center for Infectious Disease"/>
            <person name="Wu L."/>
            <person name="Ma J."/>
        </authorList>
    </citation>
    <scope>NUCLEOTIDE SEQUENCE [LARGE SCALE GENOMIC DNA]</scope>
    <source>
        <strain evidence="3">KCTC 52039</strain>
    </source>
</reference>
<keyword evidence="1" id="KW-1133">Transmembrane helix</keyword>
<gene>
    <name evidence="2" type="ORF">ACFOGH_17540</name>
</gene>
<evidence type="ECO:0008006" key="4">
    <source>
        <dbReference type="Google" id="ProtNLM"/>
    </source>
</evidence>
<keyword evidence="3" id="KW-1185">Reference proteome</keyword>
<feature type="transmembrane region" description="Helical" evidence="1">
    <location>
        <begin position="60"/>
        <end position="80"/>
    </location>
</feature>
<proteinExistence type="predicted"/>
<evidence type="ECO:0000256" key="1">
    <source>
        <dbReference type="SAM" id="Phobius"/>
    </source>
</evidence>
<protein>
    <recommendedName>
        <fullName evidence="4">YcxB-like protein domain-containing protein</fullName>
    </recommendedName>
</protein>
<keyword evidence="1" id="KW-0472">Membrane</keyword>
<accession>A0ABV7J1Y7</accession>
<feature type="transmembrane region" description="Helical" evidence="1">
    <location>
        <begin position="92"/>
        <end position="114"/>
    </location>
</feature>
<keyword evidence="1" id="KW-0812">Transmembrane</keyword>
<name>A0ABV7J1Y7_9RHOB</name>
<organism evidence="2 3">
    <name type="scientific">Cypionkella sinensis</name>
    <dbReference type="NCBI Taxonomy" id="1756043"/>
    <lineage>
        <taxon>Bacteria</taxon>
        <taxon>Pseudomonadati</taxon>
        <taxon>Pseudomonadota</taxon>
        <taxon>Alphaproteobacteria</taxon>
        <taxon>Rhodobacterales</taxon>
        <taxon>Paracoccaceae</taxon>
        <taxon>Cypionkella</taxon>
    </lineage>
</organism>
<comment type="caution">
    <text evidence="2">The sequence shown here is derived from an EMBL/GenBank/DDBJ whole genome shotgun (WGS) entry which is preliminary data.</text>
</comment>
<sequence>MTEVPQTSDLHEKPGQETASAFALRPSRDFDGGLLQRWTYTLTRADALAYLRLRREWSGWAKWALGAWFMLGGVVFGLLPDAVQGAAGTWRNWAVFGGVMVVQWVLVLAGLNLWQQGRARRMVPVPVQAEFEEWVDCVAGTDILTLECAYLSPELIGQVLQTPTHLFVLNFSTAIVVPLRAFADAAEAAAMAVHLRELAAGPYYFDAQD</sequence>
<dbReference type="Proteomes" id="UP001595547">
    <property type="component" value="Unassembled WGS sequence"/>
</dbReference>
<dbReference type="EMBL" id="JBHRTO010000002">
    <property type="protein sequence ID" value="MFC3182806.1"/>
    <property type="molecule type" value="Genomic_DNA"/>
</dbReference>
<evidence type="ECO:0000313" key="2">
    <source>
        <dbReference type="EMBL" id="MFC3182806.1"/>
    </source>
</evidence>
<evidence type="ECO:0000313" key="3">
    <source>
        <dbReference type="Proteomes" id="UP001595547"/>
    </source>
</evidence>
<dbReference type="RefSeq" id="WP_380074462.1">
    <property type="nucleotide sequence ID" value="NZ_JBHRTO010000002.1"/>
</dbReference>